<proteinExistence type="predicted"/>
<comment type="caution">
    <text evidence="1">The sequence shown here is derived from an EMBL/GenBank/DDBJ whole genome shotgun (WGS) entry which is preliminary data.</text>
</comment>
<sequence>MLVETEEISSMIAQIQRLAAEDPEAAQKLVADLTATLDRAGVRIDSTYLSEPEVECG</sequence>
<reference evidence="1 2" key="2">
    <citation type="submission" date="2020-03" db="EMBL/GenBank/DDBJ databases">
        <authorList>
            <person name="Ichikawa N."/>
            <person name="Kimura A."/>
            <person name="Kitahashi Y."/>
            <person name="Uohara A."/>
        </authorList>
    </citation>
    <scope>NUCLEOTIDE SEQUENCE [LARGE SCALE GENOMIC DNA]</scope>
    <source>
        <strain evidence="1 2">NBRC 108638</strain>
    </source>
</reference>
<dbReference type="Proteomes" id="UP000482960">
    <property type="component" value="Unassembled WGS sequence"/>
</dbReference>
<name>A0A6V8KYF3_9ACTN</name>
<protein>
    <submittedName>
        <fullName evidence="1">Uncharacterized protein</fullName>
    </submittedName>
</protein>
<dbReference type="RefSeq" id="WP_173077555.1">
    <property type="nucleotide sequence ID" value="NZ_BAABJB010000009.1"/>
</dbReference>
<evidence type="ECO:0000313" key="2">
    <source>
        <dbReference type="Proteomes" id="UP000482960"/>
    </source>
</evidence>
<reference evidence="1 2" key="1">
    <citation type="submission" date="2020-03" db="EMBL/GenBank/DDBJ databases">
        <title>Whole genome shotgun sequence of Phytohabitans rumicis NBRC 108638.</title>
        <authorList>
            <person name="Komaki H."/>
            <person name="Tamura T."/>
        </authorList>
    </citation>
    <scope>NUCLEOTIDE SEQUENCE [LARGE SCALE GENOMIC DNA]</scope>
    <source>
        <strain evidence="1 2">NBRC 108638</strain>
    </source>
</reference>
<accession>A0A6V8KYF3</accession>
<dbReference type="AlphaFoldDB" id="A0A6V8KYF3"/>
<organism evidence="1 2">
    <name type="scientific">Phytohabitans rumicis</name>
    <dbReference type="NCBI Taxonomy" id="1076125"/>
    <lineage>
        <taxon>Bacteria</taxon>
        <taxon>Bacillati</taxon>
        <taxon>Actinomycetota</taxon>
        <taxon>Actinomycetes</taxon>
        <taxon>Micromonosporales</taxon>
        <taxon>Micromonosporaceae</taxon>
    </lineage>
</organism>
<evidence type="ECO:0000313" key="1">
    <source>
        <dbReference type="EMBL" id="GFJ90142.1"/>
    </source>
</evidence>
<dbReference type="EMBL" id="BLPG01000001">
    <property type="protein sequence ID" value="GFJ90142.1"/>
    <property type="molecule type" value="Genomic_DNA"/>
</dbReference>
<gene>
    <name evidence="1" type="ORF">Prum_037840</name>
</gene>
<keyword evidence="2" id="KW-1185">Reference proteome</keyword>